<dbReference type="GO" id="GO:0046872">
    <property type="term" value="F:metal ion binding"/>
    <property type="evidence" value="ECO:0007669"/>
    <property type="project" value="UniProtKB-KW"/>
</dbReference>
<feature type="region of interest" description="Disordered" evidence="8">
    <location>
        <begin position="619"/>
        <end position="648"/>
    </location>
</feature>
<dbReference type="Gene3D" id="3.30.1120.10">
    <property type="match status" value="1"/>
</dbReference>
<keyword evidence="2" id="KW-0479">Metal-binding</keyword>
<evidence type="ECO:0000313" key="10">
    <source>
        <dbReference type="EMBL" id="OAL70150.1"/>
    </source>
</evidence>
<dbReference type="InterPro" id="IPR050738">
    <property type="entry name" value="Sulfatase"/>
</dbReference>
<name>A0A178FCB2_TRIVO</name>
<evidence type="ECO:0000313" key="11">
    <source>
        <dbReference type="Proteomes" id="UP000243519"/>
    </source>
</evidence>
<dbReference type="GO" id="GO:0019787">
    <property type="term" value="F:ubiquitin-like protein transferase activity"/>
    <property type="evidence" value="ECO:0007669"/>
    <property type="project" value="InterPro"/>
</dbReference>
<evidence type="ECO:0000256" key="6">
    <source>
        <dbReference type="ARBA" id="ARBA00022927"/>
    </source>
</evidence>
<dbReference type="Pfam" id="PF00884">
    <property type="entry name" value="Sulfatase"/>
    <property type="match status" value="1"/>
</dbReference>
<keyword evidence="7" id="KW-0072">Autophagy</keyword>
<evidence type="ECO:0000256" key="1">
    <source>
        <dbReference type="ARBA" id="ARBA00008779"/>
    </source>
</evidence>
<evidence type="ECO:0000256" key="8">
    <source>
        <dbReference type="SAM" id="MobiDB-lite"/>
    </source>
</evidence>
<keyword evidence="6" id="KW-0653">Protein transport</keyword>
<keyword evidence="4" id="KW-0378">Hydrolase</keyword>
<proteinExistence type="inferred from homology"/>
<comment type="caution">
    <text evidence="10">The sequence shown here is derived from an EMBL/GenBank/DDBJ whole genome shotgun (WGS) entry which is preliminary data.</text>
</comment>
<dbReference type="SUPFAM" id="SSF53649">
    <property type="entry name" value="Alkaline phosphatase-like"/>
    <property type="match status" value="1"/>
</dbReference>
<protein>
    <recommendedName>
        <fullName evidence="9">Sulfatase N-terminal domain-containing protein</fullName>
    </recommendedName>
</protein>
<evidence type="ECO:0000259" key="9">
    <source>
        <dbReference type="Pfam" id="PF00884"/>
    </source>
</evidence>
<dbReference type="Gene3D" id="3.40.720.10">
    <property type="entry name" value="Alkaline Phosphatase, subunit A"/>
    <property type="match status" value="1"/>
</dbReference>
<dbReference type="PANTHER" id="PTHR42693:SF33">
    <property type="entry name" value="ARYLSULFATASE"/>
    <property type="match status" value="1"/>
</dbReference>
<dbReference type="Proteomes" id="UP000243519">
    <property type="component" value="Unassembled WGS sequence"/>
</dbReference>
<feature type="domain" description="Sulfatase N-terminal" evidence="9">
    <location>
        <begin position="5"/>
        <end position="432"/>
    </location>
</feature>
<dbReference type="PANTHER" id="PTHR42693">
    <property type="entry name" value="ARYLSULFATASE FAMILY MEMBER"/>
    <property type="match status" value="1"/>
</dbReference>
<sequence length="797" mass="88670">MASRPNFLVIVADDLGFSDAGCFGGEIKTPHIDSIAGNGGVRFTDFHAAAACSPTRSMLLSGTDNHIAGLGTMSENQTEFQRGKPGYEGYLNGRVVALSELLRDAGYQTLMSGKWHLGLDPDHTPHARGFDRSYSLLPGAANHYGWEPQLQNPDEKAPGLMSHMPSIYVEDDRRIDPSELGEGFYSSVAFTDKMLEYLRGKDAEKPFFAYLPYSAPHWPLQAPREDIDDYRGVYDEGPEVLRQKRLRKLEELGLIPAGTAPHDVVVMGNRMMSRFWHDLTPEERRFSSRCMEVYAAMVQCMDTQIGRVLDQLRQSGDMENTLVIFMSDNGAEGALPEALPVVQNNIFEHIDQYYDNSIENLGAYNSFIWYGPHWASAATAPSRLYKMFTSEGGIRVPLILNYPPLTAGKAGIDHTFGTVMDIAPTLLELAGIKHPAPSYRSRPVYPMRGSSWLPYLKGEQTQIHDEDHVTSWELFGRQAVRQGDWKALHIPKPVGPGKWQLYKLSEDPGETKDLGELFPDKLAALIAEWKKYEKDVGVVGAMQYGVLGVDDQDMPKTEVNRPDMKLSTFPFLTGDEFSQACREFIRLVDGCDRQLESLGWTKARFDETGAEPVLVARKYTDSQPTESTETEPDVGGENANIEDEEDANIADEETIEDIEDDPEALVRRPVSTRKCEVEYHVMLSPTYRVPVLYFFLPGGPPCGPKELHNMYNSLVPAQFRSELRDVGVMGGVSITNHPLTGIPVYFVHPCATSEALKSVAGDKEQTTETYLLLWIGLVGNCVGLNVPLELVAQAGNL</sequence>
<evidence type="ECO:0000256" key="4">
    <source>
        <dbReference type="ARBA" id="ARBA00022801"/>
    </source>
</evidence>
<dbReference type="CDD" id="cd16025">
    <property type="entry name" value="PAS_like"/>
    <property type="match status" value="1"/>
</dbReference>
<dbReference type="Gene3D" id="3.30.1460.50">
    <property type="match status" value="1"/>
</dbReference>
<keyword evidence="11" id="KW-1185">Reference proteome</keyword>
<keyword evidence="5" id="KW-0106">Calcium</keyword>
<dbReference type="GO" id="GO:0006914">
    <property type="term" value="P:autophagy"/>
    <property type="evidence" value="ECO:0007669"/>
    <property type="project" value="UniProtKB-KW"/>
</dbReference>
<comment type="similarity">
    <text evidence="1">Belongs to the sulfatase family.</text>
</comment>
<dbReference type="AlphaFoldDB" id="A0A178FCB2"/>
<dbReference type="InterPro" id="IPR017850">
    <property type="entry name" value="Alkaline_phosphatase_core_sf"/>
</dbReference>
<evidence type="ECO:0000256" key="5">
    <source>
        <dbReference type="ARBA" id="ARBA00022837"/>
    </source>
</evidence>
<dbReference type="Pfam" id="PF03987">
    <property type="entry name" value="Autophagy_act_C"/>
    <property type="match status" value="1"/>
</dbReference>
<reference evidence="10 11" key="1">
    <citation type="submission" date="2016-05" db="EMBL/GenBank/DDBJ databases">
        <title>Genome sequencing of Trichophyton violaceum CMCC(F)T3l isolated from hair.</title>
        <authorList>
            <person name="Zhan P."/>
            <person name="Tao Y."/>
            <person name="Liu W."/>
        </authorList>
    </citation>
    <scope>NUCLEOTIDE SEQUENCE [LARGE SCALE GENOMIC DNA]</scope>
    <source>
        <strain evidence="11">CMCC(F)T3l</strain>
    </source>
</reference>
<evidence type="ECO:0000256" key="3">
    <source>
        <dbReference type="ARBA" id="ARBA00022786"/>
    </source>
</evidence>
<gene>
    <name evidence="10" type="ORF">A7D00_5680</name>
</gene>
<feature type="compositionally biased region" description="Acidic residues" evidence="8">
    <location>
        <begin position="628"/>
        <end position="648"/>
    </location>
</feature>
<dbReference type="OrthoDB" id="103349at2759"/>
<keyword evidence="6" id="KW-0813">Transport</keyword>
<dbReference type="EMBL" id="LHPN01000010">
    <property type="protein sequence ID" value="OAL70150.1"/>
    <property type="molecule type" value="Genomic_DNA"/>
</dbReference>
<keyword evidence="3" id="KW-0833">Ubl conjugation pathway</keyword>
<organism evidence="10 11">
    <name type="scientific">Trichophyton violaceum</name>
    <dbReference type="NCBI Taxonomy" id="34388"/>
    <lineage>
        <taxon>Eukaryota</taxon>
        <taxon>Fungi</taxon>
        <taxon>Dikarya</taxon>
        <taxon>Ascomycota</taxon>
        <taxon>Pezizomycotina</taxon>
        <taxon>Eurotiomycetes</taxon>
        <taxon>Eurotiomycetidae</taxon>
        <taxon>Onygenales</taxon>
        <taxon>Arthrodermataceae</taxon>
        <taxon>Trichophyton</taxon>
    </lineage>
</organism>
<evidence type="ECO:0000256" key="7">
    <source>
        <dbReference type="ARBA" id="ARBA00023006"/>
    </source>
</evidence>
<dbReference type="GO" id="GO:0004065">
    <property type="term" value="F:arylsulfatase activity"/>
    <property type="evidence" value="ECO:0007669"/>
    <property type="project" value="TreeGrafter"/>
</dbReference>
<accession>A0A178FCB2</accession>
<dbReference type="InterPro" id="IPR007135">
    <property type="entry name" value="Atg3/Atg10"/>
</dbReference>
<dbReference type="GO" id="GO:0015031">
    <property type="term" value="P:protein transport"/>
    <property type="evidence" value="ECO:0007669"/>
    <property type="project" value="UniProtKB-KW"/>
</dbReference>
<dbReference type="PROSITE" id="PS00149">
    <property type="entry name" value="SULFATASE_2"/>
    <property type="match status" value="1"/>
</dbReference>
<evidence type="ECO:0000256" key="2">
    <source>
        <dbReference type="ARBA" id="ARBA00022723"/>
    </source>
</evidence>
<dbReference type="InterPro" id="IPR000917">
    <property type="entry name" value="Sulfatase_N"/>
</dbReference>
<dbReference type="InterPro" id="IPR024607">
    <property type="entry name" value="Sulfatase_CS"/>
</dbReference>